<evidence type="ECO:0000313" key="2">
    <source>
        <dbReference type="EMBL" id="SJZ86083.1"/>
    </source>
</evidence>
<evidence type="ECO:0000256" key="1">
    <source>
        <dbReference type="SAM" id="MobiDB-lite"/>
    </source>
</evidence>
<dbReference type="EMBL" id="FUWS01000004">
    <property type="protein sequence ID" value="SJZ86083.1"/>
    <property type="molecule type" value="Genomic_DNA"/>
</dbReference>
<protein>
    <submittedName>
        <fullName evidence="2">Uncharacterized protein</fullName>
    </submittedName>
</protein>
<feature type="compositionally biased region" description="Low complexity" evidence="1">
    <location>
        <begin position="256"/>
        <end position="277"/>
    </location>
</feature>
<sequence length="297" mass="30500">MARREHDGSASAVLVDQSGRTVGARAGEGLRRAEGTARTGTCRVPVRPGPIPGGTRGTGPARLGHETGTDRAAGAGTRGAGHRRGAPGNSAALRGRRRGPRGVRPAAGDPAPDDAQRPDPQPSGGTERNQHRRPRAREGRGQRHGGVEQQPRGQNQQDPGGLPGGVPMTGHARFLSASEPVGGPAGVGGASTTPLLGAGASLTLVRAMPRDCQRRGTFPLTRVGVANGRFRPRVKGTGTRSPTPRRCRHGEPGRRPPAVAAIGARAGMAPRGPRWAATASPRDGPRRPAVRPAGTPS</sequence>
<evidence type="ECO:0000313" key="3">
    <source>
        <dbReference type="Proteomes" id="UP000190637"/>
    </source>
</evidence>
<accession>A0A1T4P3I3</accession>
<dbReference type="Proteomes" id="UP000190637">
    <property type="component" value="Unassembled WGS sequence"/>
</dbReference>
<name>A0A1T4P3I3_9ACTN</name>
<organism evidence="2 3">
    <name type="scientific">Marinactinospora thermotolerans DSM 45154</name>
    <dbReference type="NCBI Taxonomy" id="1122192"/>
    <lineage>
        <taxon>Bacteria</taxon>
        <taxon>Bacillati</taxon>
        <taxon>Actinomycetota</taxon>
        <taxon>Actinomycetes</taxon>
        <taxon>Streptosporangiales</taxon>
        <taxon>Nocardiopsidaceae</taxon>
        <taxon>Marinactinospora</taxon>
    </lineage>
</organism>
<proteinExistence type="predicted"/>
<reference evidence="2 3" key="1">
    <citation type="submission" date="2017-02" db="EMBL/GenBank/DDBJ databases">
        <authorList>
            <person name="Peterson S.W."/>
        </authorList>
    </citation>
    <scope>NUCLEOTIDE SEQUENCE [LARGE SCALE GENOMIC DNA]</scope>
    <source>
        <strain evidence="2 3">DSM 45154</strain>
    </source>
</reference>
<keyword evidence="3" id="KW-1185">Reference proteome</keyword>
<dbReference type="AlphaFoldDB" id="A0A1T4P3I3"/>
<dbReference type="STRING" id="1122192.SAMN02745673_01615"/>
<feature type="region of interest" description="Disordered" evidence="1">
    <location>
        <begin position="1"/>
        <end position="188"/>
    </location>
</feature>
<gene>
    <name evidence="2" type="ORF">SAMN02745673_01615</name>
</gene>
<feature type="region of interest" description="Disordered" evidence="1">
    <location>
        <begin position="219"/>
        <end position="297"/>
    </location>
</feature>